<keyword evidence="3" id="KW-1185">Reference proteome</keyword>
<keyword evidence="1" id="KW-1133">Transmembrane helix</keyword>
<feature type="transmembrane region" description="Helical" evidence="1">
    <location>
        <begin position="47"/>
        <end position="65"/>
    </location>
</feature>
<name>A0ABV9YRG1_9PSEU</name>
<evidence type="ECO:0000256" key="1">
    <source>
        <dbReference type="SAM" id="Phobius"/>
    </source>
</evidence>
<keyword evidence="1" id="KW-0812">Transmembrane</keyword>
<evidence type="ECO:0000313" key="3">
    <source>
        <dbReference type="Proteomes" id="UP001595947"/>
    </source>
</evidence>
<evidence type="ECO:0000313" key="2">
    <source>
        <dbReference type="EMBL" id="MFC5064609.1"/>
    </source>
</evidence>
<dbReference type="RefSeq" id="WP_378037951.1">
    <property type="nucleotide sequence ID" value="NZ_JBHSIV010000024.1"/>
</dbReference>
<dbReference type="Proteomes" id="UP001595947">
    <property type="component" value="Unassembled WGS sequence"/>
</dbReference>
<comment type="caution">
    <text evidence="2">The sequence shown here is derived from an EMBL/GenBank/DDBJ whole genome shotgun (WGS) entry which is preliminary data.</text>
</comment>
<accession>A0ABV9YRG1</accession>
<keyword evidence="1" id="KW-0472">Membrane</keyword>
<sequence length="112" mass="11776">MSVVLSLSAFAMIVLGGLFSVAALIPFAMANDDPACGPLVRNGLLQLPAYVGLWVWLVLGVRRALRAAHEVSPGGGALAWLVYAGGVVVTMAAFFALAKIDLVIAERRRGNR</sequence>
<reference evidence="3" key="1">
    <citation type="journal article" date="2019" name="Int. J. Syst. Evol. Microbiol.">
        <title>The Global Catalogue of Microorganisms (GCM) 10K type strain sequencing project: providing services to taxonomists for standard genome sequencing and annotation.</title>
        <authorList>
            <consortium name="The Broad Institute Genomics Platform"/>
            <consortium name="The Broad Institute Genome Sequencing Center for Infectious Disease"/>
            <person name="Wu L."/>
            <person name="Ma J."/>
        </authorList>
    </citation>
    <scope>NUCLEOTIDE SEQUENCE [LARGE SCALE GENOMIC DNA]</scope>
    <source>
        <strain evidence="3">CGMCC 4.7093</strain>
    </source>
</reference>
<gene>
    <name evidence="2" type="ORF">ACFPBZ_20470</name>
</gene>
<feature type="transmembrane region" description="Helical" evidence="1">
    <location>
        <begin position="77"/>
        <end position="98"/>
    </location>
</feature>
<organism evidence="2 3">
    <name type="scientific">Actinomycetospora atypica</name>
    <dbReference type="NCBI Taxonomy" id="1290095"/>
    <lineage>
        <taxon>Bacteria</taxon>
        <taxon>Bacillati</taxon>
        <taxon>Actinomycetota</taxon>
        <taxon>Actinomycetes</taxon>
        <taxon>Pseudonocardiales</taxon>
        <taxon>Pseudonocardiaceae</taxon>
        <taxon>Actinomycetospora</taxon>
    </lineage>
</organism>
<dbReference type="EMBL" id="JBHSIV010000024">
    <property type="protein sequence ID" value="MFC5064609.1"/>
    <property type="molecule type" value="Genomic_DNA"/>
</dbReference>
<protein>
    <submittedName>
        <fullName evidence="2">Uncharacterized protein</fullName>
    </submittedName>
</protein>
<proteinExistence type="predicted"/>